<dbReference type="GO" id="GO:0071013">
    <property type="term" value="C:catalytic step 2 spliceosome"/>
    <property type="evidence" value="ECO:0007669"/>
    <property type="project" value="TreeGrafter"/>
</dbReference>
<comment type="similarity">
    <text evidence="2">Belongs to the pinin family.</text>
</comment>
<feature type="compositionally biased region" description="Polar residues" evidence="8">
    <location>
        <begin position="34"/>
        <end position="44"/>
    </location>
</feature>
<protein>
    <recommendedName>
        <fullName evidence="9">Pinin/SDK/MemA protein domain-containing protein</fullName>
    </recommendedName>
</protein>
<keyword evidence="10" id="KW-0496">Mitochondrion</keyword>
<dbReference type="InterPro" id="IPR006786">
    <property type="entry name" value="Pinin_SDK_MemA"/>
</dbReference>
<evidence type="ECO:0000256" key="3">
    <source>
        <dbReference type="ARBA" id="ARBA00022664"/>
    </source>
</evidence>
<dbReference type="Pfam" id="PF04696">
    <property type="entry name" value="Pinin_SDK_memA"/>
    <property type="match status" value="1"/>
</dbReference>
<keyword evidence="3" id="KW-0507">mRNA processing</keyword>
<dbReference type="PANTHER" id="PTHR12707:SF0">
    <property type="entry name" value="PININ"/>
    <property type="match status" value="1"/>
</dbReference>
<evidence type="ECO:0000256" key="2">
    <source>
        <dbReference type="ARBA" id="ARBA00010386"/>
    </source>
</evidence>
<evidence type="ECO:0000256" key="1">
    <source>
        <dbReference type="ARBA" id="ARBA00004123"/>
    </source>
</evidence>
<evidence type="ECO:0000259" key="9">
    <source>
        <dbReference type="Pfam" id="PF04696"/>
    </source>
</evidence>
<proteinExistence type="inferred from homology"/>
<keyword evidence="5" id="KW-0804">Transcription</keyword>
<dbReference type="InterPro" id="IPR039853">
    <property type="entry name" value="Pinin"/>
</dbReference>
<evidence type="ECO:0000256" key="8">
    <source>
        <dbReference type="SAM" id="MobiDB-lite"/>
    </source>
</evidence>
<dbReference type="PANTHER" id="PTHR12707">
    <property type="entry name" value="PINN"/>
    <property type="match status" value="1"/>
</dbReference>
<feature type="region of interest" description="Disordered" evidence="8">
    <location>
        <begin position="178"/>
        <end position="197"/>
    </location>
</feature>
<keyword evidence="6" id="KW-0508">mRNA splicing</keyword>
<feature type="compositionally biased region" description="Low complexity" evidence="8">
    <location>
        <begin position="118"/>
        <end position="146"/>
    </location>
</feature>
<reference evidence="10 11" key="1">
    <citation type="submission" date="2018-03" db="EMBL/GenBank/DDBJ databases">
        <authorList>
            <person name="Fogelqvist J."/>
        </authorList>
    </citation>
    <scope>NUCLEOTIDE SEQUENCE [LARGE SCALE GENOMIC DNA]</scope>
</reference>
<dbReference type="AlphaFoldDB" id="A0A3P3YP47"/>
<dbReference type="EMBL" id="OVEO01000020">
    <property type="protein sequence ID" value="SPR01988.1"/>
    <property type="molecule type" value="Genomic_DNA"/>
</dbReference>
<geneLocation type="mitochondrion" evidence="10"/>
<feature type="domain" description="Pinin/SDK/MemA protein" evidence="9">
    <location>
        <begin position="159"/>
        <end position="286"/>
    </location>
</feature>
<evidence type="ECO:0000256" key="4">
    <source>
        <dbReference type="ARBA" id="ARBA00023015"/>
    </source>
</evidence>
<evidence type="ECO:0000256" key="5">
    <source>
        <dbReference type="ARBA" id="ARBA00023163"/>
    </source>
</evidence>
<accession>A0A3P3YP47</accession>
<sequence>MEALYAEINALRSTRKKAYSRVDAIKRQIAIANRTASLYTASGQKRNRDTDAKRSQRGSVDETADQAARPQEPDEEQPAKKPKLSSFVARVVPEAEATDAAPDNVVIDDAGPPEDDAAAATAQTGPTTTTVVDDGDAPRSSATGATSGNGGRRLSRQADAARSKRMFGALLGHLNKAKENLTEEQEAERQRRKASIEQHVQERIQTESVQLREEQMKQLQEDLENEQAAMKDVMDKLFDKETKVKALRMIIRHVRMSGLIQTKATPPVMWKPGQHTSQTKKLMLRSRKETKKGLREAVGKLDIKDVNFDELEDMAKQHVQAQATGPARRAGRRQAGEKPEGDQPAPAPGGADDGDAPDMVVDDAAAAAAAVVVDNGDDDDAGAGNIDAAAAAGDGEAHLEEEDAAEQVVVDDSNAEGVVVVVGEAKDDDASE</sequence>
<feature type="region of interest" description="Disordered" evidence="8">
    <location>
        <begin position="318"/>
        <end position="363"/>
    </location>
</feature>
<gene>
    <name evidence="10" type="ORF">PLBR_LOCUS9203</name>
</gene>
<evidence type="ECO:0000256" key="7">
    <source>
        <dbReference type="ARBA" id="ARBA00023242"/>
    </source>
</evidence>
<dbReference type="GO" id="GO:0006397">
    <property type="term" value="P:mRNA processing"/>
    <property type="evidence" value="ECO:0007669"/>
    <property type="project" value="UniProtKB-KW"/>
</dbReference>
<keyword evidence="4" id="KW-0805">Transcription regulation</keyword>
<comment type="subcellular location">
    <subcellularLocation>
        <location evidence="1">Nucleus</location>
    </subcellularLocation>
</comment>
<feature type="region of interest" description="Disordered" evidence="8">
    <location>
        <begin position="33"/>
        <end position="161"/>
    </location>
</feature>
<evidence type="ECO:0000313" key="11">
    <source>
        <dbReference type="Proteomes" id="UP000290189"/>
    </source>
</evidence>
<evidence type="ECO:0000256" key="6">
    <source>
        <dbReference type="ARBA" id="ARBA00023187"/>
    </source>
</evidence>
<name>A0A3P3YP47_PLABS</name>
<dbReference type="Proteomes" id="UP000290189">
    <property type="component" value="Unassembled WGS sequence"/>
</dbReference>
<dbReference type="GO" id="GO:0008380">
    <property type="term" value="P:RNA splicing"/>
    <property type="evidence" value="ECO:0007669"/>
    <property type="project" value="UniProtKB-KW"/>
</dbReference>
<keyword evidence="7" id="KW-0539">Nucleus</keyword>
<evidence type="ECO:0000313" key="10">
    <source>
        <dbReference type="EMBL" id="SPR01988.1"/>
    </source>
</evidence>
<organism evidence="10 11">
    <name type="scientific">Plasmodiophora brassicae</name>
    <name type="common">Clubroot disease agent</name>
    <dbReference type="NCBI Taxonomy" id="37360"/>
    <lineage>
        <taxon>Eukaryota</taxon>
        <taxon>Sar</taxon>
        <taxon>Rhizaria</taxon>
        <taxon>Endomyxa</taxon>
        <taxon>Phytomyxea</taxon>
        <taxon>Plasmodiophorida</taxon>
        <taxon>Plasmodiophoridae</taxon>
        <taxon>Plasmodiophora</taxon>
    </lineage>
</organism>